<proteinExistence type="predicted"/>
<dbReference type="Proteomes" id="UP000034054">
    <property type="component" value="Unassembled WGS sequence"/>
</dbReference>
<protein>
    <submittedName>
        <fullName evidence="1">Uncharacterized protein</fullName>
    </submittedName>
</protein>
<gene>
    <name evidence="1" type="ORF">UY76_C0046G0007</name>
</gene>
<evidence type="ECO:0000313" key="1">
    <source>
        <dbReference type="EMBL" id="KKW31923.1"/>
    </source>
</evidence>
<accession>A0A0G1XKY2</accession>
<organism evidence="1 2">
    <name type="scientific">Candidatus Uhrbacteria bacterium GW2011_GWA2_52_8d</name>
    <dbReference type="NCBI Taxonomy" id="1618979"/>
    <lineage>
        <taxon>Bacteria</taxon>
        <taxon>Candidatus Uhriibacteriota</taxon>
    </lineage>
</organism>
<sequence>MVQIRPHPIVTFYEIQQSRRWQAALSGLTVTASTSGLSVDDLIAVVQDLGSSQVSAIGRIASLGAGTITVDVWKNGGSTPVVDGTNDYVYPLTSSSIAFGTLSASSVSTVIVAFDVTAANDNGYVVQILEDGNLRSGGNVVNDVVDGSVTSGSEEYGARSSDTSISTSTFDTADTALSTTFSDVATEATASFESRNFVTLKVAIDEGTADGSYSQIVSLIASGNF</sequence>
<dbReference type="AlphaFoldDB" id="A0A0G1XKY2"/>
<reference evidence="1 2" key="1">
    <citation type="journal article" date="2015" name="Nature">
        <title>rRNA introns, odd ribosomes, and small enigmatic genomes across a large radiation of phyla.</title>
        <authorList>
            <person name="Brown C.T."/>
            <person name="Hug L.A."/>
            <person name="Thomas B.C."/>
            <person name="Sharon I."/>
            <person name="Castelle C.J."/>
            <person name="Singh A."/>
            <person name="Wilkins M.J."/>
            <person name="Williams K.H."/>
            <person name="Banfield J.F."/>
        </authorList>
    </citation>
    <scope>NUCLEOTIDE SEQUENCE [LARGE SCALE GENOMIC DNA]</scope>
</reference>
<evidence type="ECO:0000313" key="2">
    <source>
        <dbReference type="Proteomes" id="UP000034054"/>
    </source>
</evidence>
<comment type="caution">
    <text evidence="1">The sequence shown here is derived from an EMBL/GenBank/DDBJ whole genome shotgun (WGS) entry which is preliminary data.</text>
</comment>
<dbReference type="EMBL" id="LCRH01000046">
    <property type="protein sequence ID" value="KKW31923.1"/>
    <property type="molecule type" value="Genomic_DNA"/>
</dbReference>
<name>A0A0G1XKY2_9BACT</name>